<reference evidence="7" key="1">
    <citation type="submission" date="2017-04" db="EMBL/GenBank/DDBJ databases">
        <authorList>
            <person name="Varghese N."/>
            <person name="Submissions S."/>
        </authorList>
    </citation>
    <scope>NUCLEOTIDE SEQUENCE [LARGE SCALE GENOMIC DNA]</scope>
    <source>
        <strain evidence="7">DSM 12126</strain>
    </source>
</reference>
<evidence type="ECO:0000259" key="5">
    <source>
        <dbReference type="PROSITE" id="PS51352"/>
    </source>
</evidence>
<organism evidence="6 7">
    <name type="scientific">Pedobacter africanus</name>
    <dbReference type="NCBI Taxonomy" id="151894"/>
    <lineage>
        <taxon>Bacteria</taxon>
        <taxon>Pseudomonadati</taxon>
        <taxon>Bacteroidota</taxon>
        <taxon>Sphingobacteriia</taxon>
        <taxon>Sphingobacteriales</taxon>
        <taxon>Sphingobacteriaceae</taxon>
        <taxon>Pedobacter</taxon>
    </lineage>
</organism>
<dbReference type="InterPro" id="IPR017937">
    <property type="entry name" value="Thioredoxin_CS"/>
</dbReference>
<comment type="subcellular location">
    <subcellularLocation>
        <location evidence="1">Cell envelope</location>
    </subcellularLocation>
</comment>
<evidence type="ECO:0000256" key="4">
    <source>
        <dbReference type="ARBA" id="ARBA00023284"/>
    </source>
</evidence>
<evidence type="ECO:0000256" key="2">
    <source>
        <dbReference type="ARBA" id="ARBA00022748"/>
    </source>
</evidence>
<dbReference type="GO" id="GO:0016491">
    <property type="term" value="F:oxidoreductase activity"/>
    <property type="evidence" value="ECO:0007669"/>
    <property type="project" value="InterPro"/>
</dbReference>
<sequence length="398" mass="44471">MKTTKMTWAGLAFALFLPVLGFAQQVFTLSGKIGRLNAPAKIYISYYLYEKQKMVKDTVTLKDGNFSYRGIQLKQPLSVEMVLSPEGKSLSALMNSSYAIDETLDHMDKLVMYVDNGANRISSADLLANAVIAPSKLELERRLFETFVKTEKQQMDSLNTAWKLSKDVQVLNGLYAAEAAYSKQCVLFAKRNPAKFYALVALNSVFSGADKRSRRIEDAKLQRDALLVKEAYGQLAPALKTKTLAESVKYSLTEVLEKKKANVKAVNFVQHTADGKAVSLNDYRGKYVFVDFWASWCGPCRAENPNVLKAYKLYKGAGLEVLGVSFDDKKEAWLKAVEEDAMPWTQISALKGFENEAAKIYKIQGIPSSLLINPEGEIIAYDLRGLNLEKKLAEVFKK</sequence>
<dbReference type="PANTHER" id="PTHR42852">
    <property type="entry name" value="THIOL:DISULFIDE INTERCHANGE PROTEIN DSBE"/>
    <property type="match status" value="1"/>
</dbReference>
<dbReference type="GO" id="GO:0017004">
    <property type="term" value="P:cytochrome complex assembly"/>
    <property type="evidence" value="ECO:0007669"/>
    <property type="project" value="UniProtKB-KW"/>
</dbReference>
<protein>
    <submittedName>
        <fullName evidence="6">Thiol-disulfide isomerase or thioredoxin</fullName>
    </submittedName>
</protein>
<keyword evidence="7" id="KW-1185">Reference proteome</keyword>
<accession>A0A1W2A258</accession>
<keyword evidence="4" id="KW-0676">Redox-active center</keyword>
<feature type="domain" description="Thioredoxin" evidence="5">
    <location>
        <begin position="259"/>
        <end position="398"/>
    </location>
</feature>
<dbReference type="GO" id="GO:0016853">
    <property type="term" value="F:isomerase activity"/>
    <property type="evidence" value="ECO:0007669"/>
    <property type="project" value="UniProtKB-KW"/>
</dbReference>
<dbReference type="STRING" id="151894.SAMN04488524_1172"/>
<evidence type="ECO:0000256" key="3">
    <source>
        <dbReference type="ARBA" id="ARBA00023157"/>
    </source>
</evidence>
<gene>
    <name evidence="6" type="ORF">SAMN04488524_1172</name>
</gene>
<evidence type="ECO:0000313" key="6">
    <source>
        <dbReference type="EMBL" id="SMC54777.1"/>
    </source>
</evidence>
<dbReference type="PROSITE" id="PS51352">
    <property type="entry name" value="THIOREDOXIN_2"/>
    <property type="match status" value="1"/>
</dbReference>
<dbReference type="AlphaFoldDB" id="A0A1W2A258"/>
<dbReference type="InterPro" id="IPR050553">
    <property type="entry name" value="Thioredoxin_ResA/DsbE_sf"/>
</dbReference>
<keyword evidence="2" id="KW-0201">Cytochrome c-type biogenesis</keyword>
<dbReference type="Gene3D" id="3.40.30.10">
    <property type="entry name" value="Glutaredoxin"/>
    <property type="match status" value="1"/>
</dbReference>
<dbReference type="InterPro" id="IPR036249">
    <property type="entry name" value="Thioredoxin-like_sf"/>
</dbReference>
<name>A0A1W2A258_9SPHI</name>
<dbReference type="SUPFAM" id="SSF52833">
    <property type="entry name" value="Thioredoxin-like"/>
    <property type="match status" value="1"/>
</dbReference>
<dbReference type="PANTHER" id="PTHR42852:SF6">
    <property type="entry name" value="THIOL:DISULFIDE INTERCHANGE PROTEIN DSBE"/>
    <property type="match status" value="1"/>
</dbReference>
<keyword evidence="3" id="KW-1015">Disulfide bond</keyword>
<dbReference type="InterPro" id="IPR000866">
    <property type="entry name" value="AhpC/TSA"/>
</dbReference>
<dbReference type="InterPro" id="IPR013766">
    <property type="entry name" value="Thioredoxin_domain"/>
</dbReference>
<keyword evidence="6" id="KW-0413">Isomerase</keyword>
<dbReference type="PROSITE" id="PS00194">
    <property type="entry name" value="THIOREDOXIN_1"/>
    <property type="match status" value="1"/>
</dbReference>
<evidence type="ECO:0000256" key="1">
    <source>
        <dbReference type="ARBA" id="ARBA00004196"/>
    </source>
</evidence>
<evidence type="ECO:0000313" key="7">
    <source>
        <dbReference type="Proteomes" id="UP000192756"/>
    </source>
</evidence>
<dbReference type="EMBL" id="FWXT01000001">
    <property type="protein sequence ID" value="SMC54777.1"/>
    <property type="molecule type" value="Genomic_DNA"/>
</dbReference>
<dbReference type="GO" id="GO:0030313">
    <property type="term" value="C:cell envelope"/>
    <property type="evidence" value="ECO:0007669"/>
    <property type="project" value="UniProtKB-SubCell"/>
</dbReference>
<dbReference type="GO" id="GO:0016209">
    <property type="term" value="F:antioxidant activity"/>
    <property type="evidence" value="ECO:0007669"/>
    <property type="project" value="InterPro"/>
</dbReference>
<dbReference type="CDD" id="cd02966">
    <property type="entry name" value="TlpA_like_family"/>
    <property type="match status" value="1"/>
</dbReference>
<dbReference type="Proteomes" id="UP000192756">
    <property type="component" value="Unassembled WGS sequence"/>
</dbReference>
<dbReference type="Pfam" id="PF00578">
    <property type="entry name" value="AhpC-TSA"/>
    <property type="match status" value="1"/>
</dbReference>
<proteinExistence type="predicted"/>